<feature type="transmembrane region" description="Helical" evidence="8">
    <location>
        <begin position="310"/>
        <end position="334"/>
    </location>
</feature>
<name>A0ABT9RFP0_9ACTN</name>
<comment type="caution">
    <text evidence="10">The sequence shown here is derived from an EMBL/GenBank/DDBJ whole genome shotgun (WGS) entry which is preliminary data.</text>
</comment>
<evidence type="ECO:0000256" key="5">
    <source>
        <dbReference type="ARBA" id="ARBA00022989"/>
    </source>
</evidence>
<evidence type="ECO:0000256" key="1">
    <source>
        <dbReference type="ARBA" id="ARBA00004651"/>
    </source>
</evidence>
<keyword evidence="3" id="KW-1003">Cell membrane</keyword>
<proteinExistence type="predicted"/>
<feature type="region of interest" description="Disordered" evidence="7">
    <location>
        <begin position="507"/>
        <end position="530"/>
    </location>
</feature>
<feature type="region of interest" description="Disordered" evidence="7">
    <location>
        <begin position="1"/>
        <end position="21"/>
    </location>
</feature>
<feature type="transmembrane region" description="Helical" evidence="8">
    <location>
        <begin position="85"/>
        <end position="105"/>
    </location>
</feature>
<dbReference type="CDD" id="cd17321">
    <property type="entry name" value="MFS_MMR_MDR_like"/>
    <property type="match status" value="1"/>
</dbReference>
<gene>
    <name evidence="10" type="ORF">J2S55_007348</name>
</gene>
<dbReference type="SUPFAM" id="SSF103473">
    <property type="entry name" value="MFS general substrate transporter"/>
    <property type="match status" value="1"/>
</dbReference>
<keyword evidence="2" id="KW-0813">Transport</keyword>
<protein>
    <submittedName>
        <fullName evidence="10">EmrB/QacA subfamily drug resistance transporter</fullName>
    </submittedName>
</protein>
<keyword evidence="4 8" id="KW-0812">Transmembrane</keyword>
<feature type="transmembrane region" description="Helical" evidence="8">
    <location>
        <begin position="400"/>
        <end position="424"/>
    </location>
</feature>
<evidence type="ECO:0000256" key="8">
    <source>
        <dbReference type="SAM" id="Phobius"/>
    </source>
</evidence>
<feature type="transmembrane region" description="Helical" evidence="8">
    <location>
        <begin position="176"/>
        <end position="196"/>
    </location>
</feature>
<feature type="transmembrane region" description="Helical" evidence="8">
    <location>
        <begin position="141"/>
        <end position="164"/>
    </location>
</feature>
<dbReference type="InterPro" id="IPR005829">
    <property type="entry name" value="Sugar_transporter_CS"/>
</dbReference>
<evidence type="ECO:0000256" key="4">
    <source>
        <dbReference type="ARBA" id="ARBA00022692"/>
    </source>
</evidence>
<evidence type="ECO:0000259" key="9">
    <source>
        <dbReference type="PROSITE" id="PS50850"/>
    </source>
</evidence>
<feature type="compositionally biased region" description="Basic residues" evidence="7">
    <location>
        <begin position="1"/>
        <end position="11"/>
    </location>
</feature>
<evidence type="ECO:0000313" key="10">
    <source>
        <dbReference type="EMBL" id="MDP9868082.1"/>
    </source>
</evidence>
<dbReference type="Proteomes" id="UP001230426">
    <property type="component" value="Unassembled WGS sequence"/>
</dbReference>
<feature type="transmembrane region" description="Helical" evidence="8">
    <location>
        <begin position="375"/>
        <end position="394"/>
    </location>
</feature>
<feature type="transmembrane region" description="Helical" evidence="8">
    <location>
        <begin position="241"/>
        <end position="261"/>
    </location>
</feature>
<comment type="subcellular location">
    <subcellularLocation>
        <location evidence="1">Cell membrane</location>
        <topology evidence="1">Multi-pass membrane protein</topology>
    </subcellularLocation>
</comment>
<dbReference type="InterPro" id="IPR020846">
    <property type="entry name" value="MFS_dom"/>
</dbReference>
<sequence length="530" mass="55224">MTERHRCHRIRPAPPAWPSPSSTITDLLEEPMSVSPPSPDAPHRPRRLGWTLALLAFAQFIIAIDYNIVYVALPEIGRELNFSGQSLQWVVSAYAVTLGGFMLLGGRAADLLGRRRVFVLALVLYAVSSLVGGLAESPGPLIAVRAVQGLGAALLFPATLSLVNTTFAEGPERNRALAVWAAMGGSGLAAGALLGGVLTDVFGWESTFYIFVLLACAALLAAFPLLPSDPARDGAARERRFDLPGALTATAGITLLVSVLAQGPEWGWTSSPTLTAFGLGVALLVVFAVIESRSRDPLMPLRMFTNPSLVAAMAITAVFGAGLGAHYYLLTVYLQDILHYDPLDAGLAYLPLTLLNIVGTKVAERLVTRVGMRAALSTGLLIGTAGMVLLALAVSPHSPFVAVLPGIMVAGLGMGIVWTSMWIAAGNGVAASEQGVASGMASVTHQTGLAVGTALMVAIANAGTGGLHGDALRRELTQGLTTAYYLAAGVTFLGVLVAGVALARRPDRAPGRPLHGSEVAPPDASRPERR</sequence>
<evidence type="ECO:0000313" key="11">
    <source>
        <dbReference type="Proteomes" id="UP001230426"/>
    </source>
</evidence>
<evidence type="ECO:0000256" key="6">
    <source>
        <dbReference type="ARBA" id="ARBA00023136"/>
    </source>
</evidence>
<dbReference type="PANTHER" id="PTHR42718">
    <property type="entry name" value="MAJOR FACILITATOR SUPERFAMILY MULTIDRUG TRANSPORTER MFSC"/>
    <property type="match status" value="1"/>
</dbReference>
<dbReference type="PROSITE" id="PS50850">
    <property type="entry name" value="MFS"/>
    <property type="match status" value="1"/>
</dbReference>
<evidence type="ECO:0000256" key="7">
    <source>
        <dbReference type="SAM" id="MobiDB-lite"/>
    </source>
</evidence>
<keyword evidence="11" id="KW-1185">Reference proteome</keyword>
<dbReference type="Gene3D" id="1.20.1250.20">
    <property type="entry name" value="MFS general substrate transporter like domains"/>
    <property type="match status" value="1"/>
</dbReference>
<dbReference type="Pfam" id="PF07690">
    <property type="entry name" value="MFS_1"/>
    <property type="match status" value="1"/>
</dbReference>
<dbReference type="InterPro" id="IPR011701">
    <property type="entry name" value="MFS"/>
</dbReference>
<feature type="transmembrane region" description="Helical" evidence="8">
    <location>
        <begin position="52"/>
        <end position="73"/>
    </location>
</feature>
<dbReference type="PROSITE" id="PS00216">
    <property type="entry name" value="SUGAR_TRANSPORT_1"/>
    <property type="match status" value="1"/>
</dbReference>
<dbReference type="EMBL" id="JAUSRB010000002">
    <property type="protein sequence ID" value="MDP9868082.1"/>
    <property type="molecule type" value="Genomic_DNA"/>
</dbReference>
<feature type="transmembrane region" description="Helical" evidence="8">
    <location>
        <begin position="346"/>
        <end position="363"/>
    </location>
</feature>
<organism evidence="10 11">
    <name type="scientific">Streptosporangium brasiliense</name>
    <dbReference type="NCBI Taxonomy" id="47480"/>
    <lineage>
        <taxon>Bacteria</taxon>
        <taxon>Bacillati</taxon>
        <taxon>Actinomycetota</taxon>
        <taxon>Actinomycetes</taxon>
        <taxon>Streptosporangiales</taxon>
        <taxon>Streptosporangiaceae</taxon>
        <taxon>Streptosporangium</taxon>
    </lineage>
</organism>
<feature type="transmembrane region" description="Helical" evidence="8">
    <location>
        <begin position="483"/>
        <end position="503"/>
    </location>
</feature>
<dbReference type="InterPro" id="IPR036259">
    <property type="entry name" value="MFS_trans_sf"/>
</dbReference>
<evidence type="ECO:0000256" key="3">
    <source>
        <dbReference type="ARBA" id="ARBA00022475"/>
    </source>
</evidence>
<evidence type="ECO:0000256" key="2">
    <source>
        <dbReference type="ARBA" id="ARBA00022448"/>
    </source>
</evidence>
<dbReference type="RefSeq" id="WP_306870486.1">
    <property type="nucleotide sequence ID" value="NZ_JAUSRB010000002.1"/>
</dbReference>
<accession>A0ABT9RFP0</accession>
<feature type="transmembrane region" description="Helical" evidence="8">
    <location>
        <begin position="436"/>
        <end position="463"/>
    </location>
</feature>
<feature type="transmembrane region" description="Helical" evidence="8">
    <location>
        <begin position="117"/>
        <end position="135"/>
    </location>
</feature>
<keyword evidence="6 8" id="KW-0472">Membrane</keyword>
<reference evidence="10 11" key="1">
    <citation type="submission" date="2023-07" db="EMBL/GenBank/DDBJ databases">
        <title>Sequencing the genomes of 1000 actinobacteria strains.</title>
        <authorList>
            <person name="Klenk H.-P."/>
        </authorList>
    </citation>
    <scope>NUCLEOTIDE SEQUENCE [LARGE SCALE GENOMIC DNA]</scope>
    <source>
        <strain evidence="10 11">DSM 44109</strain>
    </source>
</reference>
<dbReference type="PANTHER" id="PTHR42718:SF46">
    <property type="entry name" value="BLR6921 PROTEIN"/>
    <property type="match status" value="1"/>
</dbReference>
<feature type="transmembrane region" description="Helical" evidence="8">
    <location>
        <begin position="273"/>
        <end position="290"/>
    </location>
</feature>
<keyword evidence="5 8" id="KW-1133">Transmembrane helix</keyword>
<dbReference type="Gene3D" id="1.20.1720.10">
    <property type="entry name" value="Multidrug resistance protein D"/>
    <property type="match status" value="1"/>
</dbReference>
<feature type="domain" description="Major facilitator superfamily (MFS) profile" evidence="9">
    <location>
        <begin position="51"/>
        <end position="506"/>
    </location>
</feature>
<feature type="transmembrane region" description="Helical" evidence="8">
    <location>
        <begin position="208"/>
        <end position="229"/>
    </location>
</feature>